<feature type="region of interest" description="Disordered" evidence="9">
    <location>
        <begin position="25"/>
        <end position="48"/>
    </location>
</feature>
<dbReference type="PANTHER" id="PTHR21577:SF3">
    <property type="entry name" value="SHUGOSHIN 1-RELATED"/>
    <property type="match status" value="1"/>
</dbReference>
<dbReference type="EMBL" id="JAINUF010000012">
    <property type="protein sequence ID" value="KAJ8345690.1"/>
    <property type="molecule type" value="Genomic_DNA"/>
</dbReference>
<evidence type="ECO:0000256" key="1">
    <source>
        <dbReference type="ARBA" id="ARBA00004584"/>
    </source>
</evidence>
<keyword evidence="4" id="KW-0132">Cell division</keyword>
<gene>
    <name evidence="11" type="ORF">SKAU_G00298830</name>
</gene>
<comment type="caution">
    <text evidence="11">The sequence shown here is derived from an EMBL/GenBank/DDBJ whole genome shotgun (WGS) entry which is preliminary data.</text>
</comment>
<dbReference type="OrthoDB" id="5990092at2759"/>
<keyword evidence="6" id="KW-0175">Coiled coil</keyword>
<evidence type="ECO:0000313" key="12">
    <source>
        <dbReference type="Proteomes" id="UP001152622"/>
    </source>
</evidence>
<dbReference type="Proteomes" id="UP001152622">
    <property type="component" value="Chromosome 12"/>
</dbReference>
<dbReference type="GO" id="GO:0045132">
    <property type="term" value="P:meiotic chromosome segregation"/>
    <property type="evidence" value="ECO:0007669"/>
    <property type="project" value="InterPro"/>
</dbReference>
<keyword evidence="8" id="KW-0137">Centromere</keyword>
<comment type="subcellular location">
    <subcellularLocation>
        <location evidence="1">Chromosome</location>
        <location evidence="1">Centromere</location>
    </subcellularLocation>
</comment>
<evidence type="ECO:0000256" key="5">
    <source>
        <dbReference type="ARBA" id="ARBA00022829"/>
    </source>
</evidence>
<evidence type="ECO:0000256" key="8">
    <source>
        <dbReference type="ARBA" id="ARBA00023328"/>
    </source>
</evidence>
<comment type="similarity">
    <text evidence="2">Belongs to the shugoshin family.</text>
</comment>
<dbReference type="Pfam" id="PF07557">
    <property type="entry name" value="Shugoshin_C"/>
    <property type="match status" value="1"/>
</dbReference>
<proteinExistence type="inferred from homology"/>
<evidence type="ECO:0000256" key="4">
    <source>
        <dbReference type="ARBA" id="ARBA00022618"/>
    </source>
</evidence>
<dbReference type="GO" id="GO:0051301">
    <property type="term" value="P:cell division"/>
    <property type="evidence" value="ECO:0007669"/>
    <property type="project" value="UniProtKB-KW"/>
</dbReference>
<evidence type="ECO:0000256" key="7">
    <source>
        <dbReference type="ARBA" id="ARBA00023306"/>
    </source>
</evidence>
<evidence type="ECO:0000313" key="11">
    <source>
        <dbReference type="EMBL" id="KAJ8345690.1"/>
    </source>
</evidence>
<evidence type="ECO:0000259" key="10">
    <source>
        <dbReference type="Pfam" id="PF07557"/>
    </source>
</evidence>
<keyword evidence="7" id="KW-0131">Cell cycle</keyword>
<accession>A0A9Q1EV97</accession>
<keyword evidence="5" id="KW-0159">Chromosome partition</keyword>
<sequence>MRTTVCTCPIGSPDRTRGVEPEYRLRPGGCGPSGGPPCRPVTRRGQRGTRRMFPQKPLAICGSNEVGRCADVPQSQELLETHTTGVPRHPKTRHTSAVDKNQPGKEGMVPLTFGAEPEVFPSVAEPAPLTLGEEPEECLLDSPLCGFTPVTCFTPATERKTRPLVTTEKKRRRGVLWAPPHRSACAVNYKEPTLNAKLRRGDKFTDTQFLRSPIFKQKRRSVKSSQTPAMNKYNESFVGCL</sequence>
<feature type="domain" description="Shugoshin C-terminal" evidence="10">
    <location>
        <begin position="180"/>
        <end position="200"/>
    </location>
</feature>
<dbReference type="InterPro" id="IPR038889">
    <property type="entry name" value="Shugoshin1/2"/>
</dbReference>
<protein>
    <recommendedName>
        <fullName evidence="10">Shugoshin C-terminal domain-containing protein</fullName>
    </recommendedName>
</protein>
<keyword evidence="3" id="KW-0158">Chromosome</keyword>
<dbReference type="GO" id="GO:0005634">
    <property type="term" value="C:nucleus"/>
    <property type="evidence" value="ECO:0007669"/>
    <property type="project" value="InterPro"/>
</dbReference>
<evidence type="ECO:0000256" key="9">
    <source>
        <dbReference type="SAM" id="MobiDB-lite"/>
    </source>
</evidence>
<organism evidence="11 12">
    <name type="scientific">Synaphobranchus kaupii</name>
    <name type="common">Kaup's arrowtooth eel</name>
    <dbReference type="NCBI Taxonomy" id="118154"/>
    <lineage>
        <taxon>Eukaryota</taxon>
        <taxon>Metazoa</taxon>
        <taxon>Chordata</taxon>
        <taxon>Craniata</taxon>
        <taxon>Vertebrata</taxon>
        <taxon>Euteleostomi</taxon>
        <taxon>Actinopterygii</taxon>
        <taxon>Neopterygii</taxon>
        <taxon>Teleostei</taxon>
        <taxon>Anguilliformes</taxon>
        <taxon>Synaphobranchidae</taxon>
        <taxon>Synaphobranchus</taxon>
    </lineage>
</organism>
<reference evidence="11" key="1">
    <citation type="journal article" date="2023" name="Science">
        <title>Genome structures resolve the early diversification of teleost fishes.</title>
        <authorList>
            <person name="Parey E."/>
            <person name="Louis A."/>
            <person name="Montfort J."/>
            <person name="Bouchez O."/>
            <person name="Roques C."/>
            <person name="Iampietro C."/>
            <person name="Lluch J."/>
            <person name="Castinel A."/>
            <person name="Donnadieu C."/>
            <person name="Desvignes T."/>
            <person name="Floi Bucao C."/>
            <person name="Jouanno E."/>
            <person name="Wen M."/>
            <person name="Mejri S."/>
            <person name="Dirks R."/>
            <person name="Jansen H."/>
            <person name="Henkel C."/>
            <person name="Chen W.J."/>
            <person name="Zahm M."/>
            <person name="Cabau C."/>
            <person name="Klopp C."/>
            <person name="Thompson A.W."/>
            <person name="Robinson-Rechavi M."/>
            <person name="Braasch I."/>
            <person name="Lecointre G."/>
            <person name="Bobe J."/>
            <person name="Postlethwait J.H."/>
            <person name="Berthelot C."/>
            <person name="Roest Crollius H."/>
            <person name="Guiguen Y."/>
        </authorList>
    </citation>
    <scope>NUCLEOTIDE SEQUENCE</scope>
    <source>
        <strain evidence="11">WJC10195</strain>
    </source>
</reference>
<dbReference type="InterPro" id="IPR011515">
    <property type="entry name" value="Shugoshin_C"/>
</dbReference>
<name>A0A9Q1EV97_SYNKA</name>
<feature type="region of interest" description="Disordered" evidence="9">
    <location>
        <begin position="82"/>
        <end position="105"/>
    </location>
</feature>
<dbReference type="AlphaFoldDB" id="A0A9Q1EV97"/>
<evidence type="ECO:0000256" key="6">
    <source>
        <dbReference type="ARBA" id="ARBA00023054"/>
    </source>
</evidence>
<dbReference type="GO" id="GO:0000775">
    <property type="term" value="C:chromosome, centromeric region"/>
    <property type="evidence" value="ECO:0007669"/>
    <property type="project" value="UniProtKB-SubCell"/>
</dbReference>
<evidence type="ECO:0000256" key="2">
    <source>
        <dbReference type="ARBA" id="ARBA00010845"/>
    </source>
</evidence>
<keyword evidence="12" id="KW-1185">Reference proteome</keyword>
<evidence type="ECO:0000256" key="3">
    <source>
        <dbReference type="ARBA" id="ARBA00022454"/>
    </source>
</evidence>
<dbReference type="PANTHER" id="PTHR21577">
    <property type="entry name" value="SHUGOSHIN"/>
    <property type="match status" value="1"/>
</dbReference>